<keyword evidence="2" id="KW-0496">Mitochondrion</keyword>
<keyword evidence="1" id="KW-0812">Transmembrane</keyword>
<proteinExistence type="predicted"/>
<geneLocation type="mitochondrion" evidence="2"/>
<organism evidence="2">
    <name type="scientific">Nemertopsis tetraclitophila</name>
    <dbReference type="NCBI Taxonomy" id="1417004"/>
    <lineage>
        <taxon>Eukaryota</taxon>
        <taxon>Metazoa</taxon>
        <taxon>Spiralia</taxon>
        <taxon>Lophotrochozoa</taxon>
        <taxon>Nemertea</taxon>
        <taxon>Enopla</taxon>
        <taxon>Hoplonemertea</taxon>
        <taxon>Monostilifera</taxon>
        <taxon>Eumonostilifera</taxon>
        <taxon>Emplectonematidae</taxon>
        <taxon>Nemertopsis</taxon>
    </lineage>
</organism>
<gene>
    <name evidence="2" type="primary">atp8</name>
</gene>
<name>A0A075CJU0_9BILA</name>
<dbReference type="GeneID" id="20355777"/>
<accession>A0A075CJU0</accession>
<protein>
    <submittedName>
        <fullName evidence="2">ATP synthase F0 subunit 8</fullName>
    </submittedName>
</protein>
<keyword evidence="1" id="KW-0472">Membrane</keyword>
<evidence type="ECO:0000313" key="2">
    <source>
        <dbReference type="EMBL" id="AGZ63906.1"/>
    </source>
</evidence>
<reference evidence="2" key="1">
    <citation type="journal article" date="2013" name="Parasit. Vectors">
        <title>Complete mitochondrial genome sequences of two parasitic/commensal nemerteans, Gononemertes parasita and Nemertopsis tetraclitophila (Nemertea: Hoplonemertea) with phylogenetic implications.</title>
        <authorList>
            <person name="Sun W.Y."/>
            <person name="Xu D.L."/>
            <person name="Chen H.X."/>
            <person name="Shi W."/>
            <person name="Sun S.C."/>
        </authorList>
    </citation>
    <scope>NUCLEOTIDE SEQUENCE</scope>
</reference>
<dbReference type="EMBL" id="KF572482">
    <property type="protein sequence ID" value="AGZ63906.1"/>
    <property type="molecule type" value="Genomic_DNA"/>
</dbReference>
<dbReference type="AlphaFoldDB" id="A0A075CJU0"/>
<evidence type="ECO:0000256" key="1">
    <source>
        <dbReference type="SAM" id="Phobius"/>
    </source>
</evidence>
<keyword evidence="1" id="KW-1133">Transmembrane helix</keyword>
<sequence length="55" mass="6840">MPQISPMSWIIIPFFFVFFIVMFLVFVWWGYCKFYFVSANYLGFKNNLVLNLWKW</sequence>
<feature type="transmembrane region" description="Helical" evidence="1">
    <location>
        <begin position="7"/>
        <end position="31"/>
    </location>
</feature>
<dbReference type="CTD" id="4509"/>
<dbReference type="RefSeq" id="YP_009057612.1">
    <property type="nucleotide sequence ID" value="NC_024823.1"/>
</dbReference>